<accession>A0A1H6BI61</accession>
<evidence type="ECO:0000259" key="1">
    <source>
        <dbReference type="PROSITE" id="PS51186"/>
    </source>
</evidence>
<dbReference type="Gene3D" id="3.40.630.30">
    <property type="match status" value="1"/>
</dbReference>
<dbReference type="AlphaFoldDB" id="A0A1H6BI61"/>
<organism evidence="2 3">
    <name type="scientific">Sphingobacterium lactis</name>
    <dbReference type="NCBI Taxonomy" id="797291"/>
    <lineage>
        <taxon>Bacteria</taxon>
        <taxon>Pseudomonadati</taxon>
        <taxon>Bacteroidota</taxon>
        <taxon>Sphingobacteriia</taxon>
        <taxon>Sphingobacteriales</taxon>
        <taxon>Sphingobacteriaceae</taxon>
        <taxon>Sphingobacterium</taxon>
    </lineage>
</organism>
<dbReference type="RefSeq" id="WP_103907231.1">
    <property type="nucleotide sequence ID" value="NZ_CP049246.1"/>
</dbReference>
<name>A0A1H6BI61_9SPHI</name>
<dbReference type="PROSITE" id="PS51186">
    <property type="entry name" value="GNAT"/>
    <property type="match status" value="1"/>
</dbReference>
<gene>
    <name evidence="2" type="ORF">SAMN05421877_110106</name>
</gene>
<keyword evidence="2" id="KW-0808">Transferase</keyword>
<protein>
    <submittedName>
        <fullName evidence="2">Acetyltransferase (GNAT) family protein</fullName>
    </submittedName>
</protein>
<dbReference type="GO" id="GO:0016747">
    <property type="term" value="F:acyltransferase activity, transferring groups other than amino-acyl groups"/>
    <property type="evidence" value="ECO:0007669"/>
    <property type="project" value="InterPro"/>
</dbReference>
<evidence type="ECO:0000313" key="2">
    <source>
        <dbReference type="EMBL" id="SEG60057.1"/>
    </source>
</evidence>
<keyword evidence="3" id="KW-1185">Reference proteome</keyword>
<feature type="domain" description="N-acetyltransferase" evidence="1">
    <location>
        <begin position="10"/>
        <end position="177"/>
    </location>
</feature>
<evidence type="ECO:0000313" key="3">
    <source>
        <dbReference type="Proteomes" id="UP000236731"/>
    </source>
</evidence>
<dbReference type="InterPro" id="IPR016181">
    <property type="entry name" value="Acyl_CoA_acyltransferase"/>
</dbReference>
<dbReference type="SUPFAM" id="SSF55729">
    <property type="entry name" value="Acyl-CoA N-acyltransferases (Nat)"/>
    <property type="match status" value="1"/>
</dbReference>
<dbReference type="OrthoDB" id="9796381at2"/>
<dbReference type="InterPro" id="IPR000182">
    <property type="entry name" value="GNAT_dom"/>
</dbReference>
<dbReference type="Pfam" id="PF00583">
    <property type="entry name" value="Acetyltransf_1"/>
    <property type="match status" value="1"/>
</dbReference>
<dbReference type="EMBL" id="FNUT01000010">
    <property type="protein sequence ID" value="SEG60057.1"/>
    <property type="molecule type" value="Genomic_DNA"/>
</dbReference>
<proteinExistence type="predicted"/>
<sequence length="177" mass="20470">MELNQVFSNFTFRKAHAEEAEAIWGIIQEAIEKRKAEGSRQWQDGYPNLDVVKQDIATGYGYVSIDEEEILTGYLALIYDGEPAYDAIQDQWLTNRPYAVAHRIAVSQDRYKKGQATWMLEQAERQSLQDGYLSLKVDTNFDNEGMLRVLEKRGYVYCGDVYFRGSARKAFEKMLDQ</sequence>
<reference evidence="3" key="1">
    <citation type="submission" date="2016-10" db="EMBL/GenBank/DDBJ databases">
        <authorList>
            <person name="Varghese N."/>
            <person name="Submissions S."/>
        </authorList>
    </citation>
    <scope>NUCLEOTIDE SEQUENCE [LARGE SCALE GENOMIC DNA]</scope>
    <source>
        <strain evidence="3">DSM 22361</strain>
    </source>
</reference>
<dbReference type="Proteomes" id="UP000236731">
    <property type="component" value="Unassembled WGS sequence"/>
</dbReference>